<dbReference type="OrthoDB" id="1096547at2"/>
<organism evidence="2 3">
    <name type="scientific">Dysgonomonas alginatilytica</name>
    <dbReference type="NCBI Taxonomy" id="1605892"/>
    <lineage>
        <taxon>Bacteria</taxon>
        <taxon>Pseudomonadati</taxon>
        <taxon>Bacteroidota</taxon>
        <taxon>Bacteroidia</taxon>
        <taxon>Bacteroidales</taxon>
        <taxon>Dysgonomonadaceae</taxon>
        <taxon>Dysgonomonas</taxon>
    </lineage>
</organism>
<dbReference type="RefSeq" id="WP_110309189.1">
    <property type="nucleotide sequence ID" value="NZ_QICL01000001.1"/>
</dbReference>
<keyword evidence="1" id="KW-0812">Transmembrane</keyword>
<keyword evidence="1" id="KW-0472">Membrane</keyword>
<gene>
    <name evidence="2" type="ORF">CLV62_101509</name>
</gene>
<feature type="transmembrane region" description="Helical" evidence="1">
    <location>
        <begin position="59"/>
        <end position="77"/>
    </location>
</feature>
<protein>
    <submittedName>
        <fullName evidence="2">Uncharacterized protein</fullName>
    </submittedName>
</protein>
<comment type="caution">
    <text evidence="2">The sequence shown here is derived from an EMBL/GenBank/DDBJ whole genome shotgun (WGS) entry which is preliminary data.</text>
</comment>
<reference evidence="2 3" key="1">
    <citation type="submission" date="2018-03" db="EMBL/GenBank/DDBJ databases">
        <title>Genomic Encyclopedia of Archaeal and Bacterial Type Strains, Phase II (KMG-II): from individual species to whole genera.</title>
        <authorList>
            <person name="Goeker M."/>
        </authorList>
    </citation>
    <scope>NUCLEOTIDE SEQUENCE [LARGE SCALE GENOMIC DNA]</scope>
    <source>
        <strain evidence="2 3">DSM 100214</strain>
    </source>
</reference>
<evidence type="ECO:0000313" key="3">
    <source>
        <dbReference type="Proteomes" id="UP000247973"/>
    </source>
</evidence>
<evidence type="ECO:0000256" key="1">
    <source>
        <dbReference type="SAM" id="Phobius"/>
    </source>
</evidence>
<feature type="transmembrane region" description="Helical" evidence="1">
    <location>
        <begin position="155"/>
        <end position="173"/>
    </location>
</feature>
<accession>A0A2V3PU51</accession>
<feature type="transmembrane region" description="Helical" evidence="1">
    <location>
        <begin position="124"/>
        <end position="143"/>
    </location>
</feature>
<proteinExistence type="predicted"/>
<dbReference type="Proteomes" id="UP000247973">
    <property type="component" value="Unassembled WGS sequence"/>
</dbReference>
<evidence type="ECO:0000313" key="2">
    <source>
        <dbReference type="EMBL" id="PXV69240.1"/>
    </source>
</evidence>
<dbReference type="EMBL" id="QICL01000001">
    <property type="protein sequence ID" value="PXV69240.1"/>
    <property type="molecule type" value="Genomic_DNA"/>
</dbReference>
<dbReference type="AlphaFoldDB" id="A0A2V3PU51"/>
<feature type="transmembrane region" description="Helical" evidence="1">
    <location>
        <begin position="34"/>
        <end position="53"/>
    </location>
</feature>
<name>A0A2V3PU51_9BACT</name>
<sequence>MENNFNEQDSLRLINEMIAQARNNFRKGAGNSSILWGYTIAILAMFNFIFSYILEFRHYASWVWILTIPIFIGNYWYGYRKAKKAEVITHLDRVVDTVWLGFFISNTFFVSSTFFIAITQKTYVPYLFITPIIMIMVGLALFVTAKACRFKPYLYGAYIFWLGAVLCILQYALVKSVDLGLVILSVSMILGFVIPGHILNRKAESNV</sequence>
<keyword evidence="3" id="KW-1185">Reference proteome</keyword>
<feature type="transmembrane region" description="Helical" evidence="1">
    <location>
        <begin position="98"/>
        <end position="118"/>
    </location>
</feature>
<keyword evidence="1" id="KW-1133">Transmembrane helix</keyword>
<feature type="transmembrane region" description="Helical" evidence="1">
    <location>
        <begin position="179"/>
        <end position="199"/>
    </location>
</feature>